<dbReference type="AlphaFoldDB" id="A0A850RE45"/>
<evidence type="ECO:0000313" key="2">
    <source>
        <dbReference type="Proteomes" id="UP000592294"/>
    </source>
</evidence>
<name>A0A850RE45_9GAMM</name>
<dbReference type="Proteomes" id="UP000592294">
    <property type="component" value="Unassembled WGS sequence"/>
</dbReference>
<protein>
    <submittedName>
        <fullName evidence="1">Uncharacterized protein</fullName>
    </submittedName>
</protein>
<dbReference type="RefSeq" id="WP_176977943.1">
    <property type="nucleotide sequence ID" value="NZ_JABZEO010000018.1"/>
</dbReference>
<accession>A0A850RE45</accession>
<dbReference type="EMBL" id="JABZEO010000018">
    <property type="protein sequence ID" value="NVZ11225.1"/>
    <property type="molecule type" value="Genomic_DNA"/>
</dbReference>
<organism evidence="1 2">
    <name type="scientific">Allochromatium humboldtianum</name>
    <dbReference type="NCBI Taxonomy" id="504901"/>
    <lineage>
        <taxon>Bacteria</taxon>
        <taxon>Pseudomonadati</taxon>
        <taxon>Pseudomonadota</taxon>
        <taxon>Gammaproteobacteria</taxon>
        <taxon>Chromatiales</taxon>
        <taxon>Chromatiaceae</taxon>
        <taxon>Allochromatium</taxon>
    </lineage>
</organism>
<reference evidence="1 2" key="1">
    <citation type="submission" date="2020-06" db="EMBL/GenBank/DDBJ databases">
        <title>Whole-genome sequence of Allochromatium humboldtianum DSM 21881, type strain.</title>
        <authorList>
            <person name="Kyndt J.A."/>
            <person name="Meyer T.E."/>
        </authorList>
    </citation>
    <scope>NUCLEOTIDE SEQUENCE [LARGE SCALE GENOMIC DNA]</scope>
    <source>
        <strain evidence="1 2">DSM 21881</strain>
    </source>
</reference>
<proteinExistence type="predicted"/>
<evidence type="ECO:0000313" key="1">
    <source>
        <dbReference type="EMBL" id="NVZ11225.1"/>
    </source>
</evidence>
<keyword evidence="2" id="KW-1185">Reference proteome</keyword>
<sequence>MSKRFTWGRVLDRFEYNFDGRTMEVIKYHPWKQDECTLLTGDPDESVINYHCEELHESTESLEYLVLLWIARKSIGPNQHALVRGIAKALDLYKE</sequence>
<comment type="caution">
    <text evidence="1">The sequence shown here is derived from an EMBL/GenBank/DDBJ whole genome shotgun (WGS) entry which is preliminary data.</text>
</comment>
<gene>
    <name evidence="1" type="ORF">HW932_18400</name>
</gene>